<feature type="transmembrane region" description="Helical" evidence="1">
    <location>
        <begin position="75"/>
        <end position="95"/>
    </location>
</feature>
<dbReference type="AlphaFoldDB" id="A0A1N6ELK8"/>
<keyword evidence="1" id="KW-0472">Membrane</keyword>
<feature type="transmembrane region" description="Helical" evidence="1">
    <location>
        <begin position="128"/>
        <end position="145"/>
    </location>
</feature>
<sequence length="196" mass="22878">MELEEMQSLWADLSQKIEKQDKIQKELLMEITKQKFRKKLNHIRFTETIGSMICFVYAMYLLSKLPELELWYNQVFAMITILIMTILPISSLSAIKAMRSVKIDHEAPAKMLEKFEKAKIRFWKVQKYGMIFGALVLVTVLPPISEIQGSGDMISKPLFWVIYLPVALLFMFLFSRWALGKYKNVIDSSEKLLSEL</sequence>
<evidence type="ECO:0000256" key="1">
    <source>
        <dbReference type="SAM" id="Phobius"/>
    </source>
</evidence>
<feature type="transmembrane region" description="Helical" evidence="1">
    <location>
        <begin position="43"/>
        <end position="63"/>
    </location>
</feature>
<protein>
    <recommendedName>
        <fullName evidence="4">DUF3278 domain-containing protein</fullName>
    </recommendedName>
</protein>
<keyword evidence="1" id="KW-1133">Transmembrane helix</keyword>
<evidence type="ECO:0000313" key="3">
    <source>
        <dbReference type="Proteomes" id="UP000185221"/>
    </source>
</evidence>
<organism evidence="2 3">
    <name type="scientific">Algoriphagus halophilus</name>
    <dbReference type="NCBI Taxonomy" id="226505"/>
    <lineage>
        <taxon>Bacteria</taxon>
        <taxon>Pseudomonadati</taxon>
        <taxon>Bacteroidota</taxon>
        <taxon>Cytophagia</taxon>
        <taxon>Cytophagales</taxon>
        <taxon>Cyclobacteriaceae</taxon>
        <taxon>Algoriphagus</taxon>
    </lineage>
</organism>
<name>A0A1N6ELK8_9BACT</name>
<evidence type="ECO:0008006" key="4">
    <source>
        <dbReference type="Google" id="ProtNLM"/>
    </source>
</evidence>
<dbReference type="STRING" id="226505.SAMN05444394_2287"/>
<evidence type="ECO:0000313" key="2">
    <source>
        <dbReference type="EMBL" id="SIN83932.1"/>
    </source>
</evidence>
<reference evidence="3" key="1">
    <citation type="submission" date="2016-11" db="EMBL/GenBank/DDBJ databases">
        <authorList>
            <person name="Varghese N."/>
            <person name="Submissions S."/>
        </authorList>
    </citation>
    <scope>NUCLEOTIDE SEQUENCE [LARGE SCALE GENOMIC DNA]</scope>
    <source>
        <strain evidence="3">DSM 15292</strain>
    </source>
</reference>
<keyword evidence="1" id="KW-0812">Transmembrane</keyword>
<accession>A0A1N6ELK8</accession>
<dbReference type="RefSeq" id="WP_074224935.1">
    <property type="nucleotide sequence ID" value="NZ_FSRC01000001.1"/>
</dbReference>
<dbReference type="EMBL" id="FSRC01000001">
    <property type="protein sequence ID" value="SIN83932.1"/>
    <property type="molecule type" value="Genomic_DNA"/>
</dbReference>
<gene>
    <name evidence="2" type="ORF">SAMN05444394_2287</name>
</gene>
<feature type="transmembrane region" description="Helical" evidence="1">
    <location>
        <begin position="157"/>
        <end position="179"/>
    </location>
</feature>
<proteinExistence type="predicted"/>
<keyword evidence="3" id="KW-1185">Reference proteome</keyword>
<dbReference type="Proteomes" id="UP000185221">
    <property type="component" value="Unassembled WGS sequence"/>
</dbReference>
<dbReference type="OrthoDB" id="1160385at2"/>